<feature type="region of interest" description="Disordered" evidence="1">
    <location>
        <begin position="148"/>
        <end position="244"/>
    </location>
</feature>
<dbReference type="Proteomes" id="UP000219612">
    <property type="component" value="Unassembled WGS sequence"/>
</dbReference>
<evidence type="ECO:0000313" key="3">
    <source>
        <dbReference type="Proteomes" id="UP000219612"/>
    </source>
</evidence>
<feature type="compositionally biased region" description="Polar residues" evidence="1">
    <location>
        <begin position="217"/>
        <end position="230"/>
    </location>
</feature>
<evidence type="ECO:0000256" key="1">
    <source>
        <dbReference type="SAM" id="MobiDB-lite"/>
    </source>
</evidence>
<sequence length="244" mass="25262">MNDTAFRAAPIILDRRLTLGDTEYQVTSFPAENDRFDLCIVSSDTDGNVVSEVSAGIAPADLPGLTDVLTSTLAGLLAMTQPSAPARDAPPPDRRHPNQGARWTPDDDDRLLTRYREGARPRDLMKEFGRSNGGIRARLEYLGELAPGARWHSPTTPPTPSSDSTTIPTTQAGAPAPAASTPPSSPTMSTESGVSTPAASAPPSHTTAGPHADDPTSVASAPPSRTTPISTAPGADASTGEAAM</sequence>
<proteinExistence type="predicted"/>
<organism evidence="2 3">
    <name type="scientific">Paractinoplanes atraurantiacus</name>
    <dbReference type="NCBI Taxonomy" id="1036182"/>
    <lineage>
        <taxon>Bacteria</taxon>
        <taxon>Bacillati</taxon>
        <taxon>Actinomycetota</taxon>
        <taxon>Actinomycetes</taxon>
        <taxon>Micromonosporales</taxon>
        <taxon>Micromonosporaceae</taxon>
        <taxon>Paractinoplanes</taxon>
    </lineage>
</organism>
<protein>
    <submittedName>
        <fullName evidence="2">Uncharacterized protein</fullName>
    </submittedName>
</protein>
<gene>
    <name evidence="2" type="ORF">SAMN05421748_104217</name>
</gene>
<name>A0A285HEE3_9ACTN</name>
<reference evidence="2 3" key="1">
    <citation type="submission" date="2017-09" db="EMBL/GenBank/DDBJ databases">
        <authorList>
            <person name="Ehlers B."/>
            <person name="Leendertz F.H."/>
        </authorList>
    </citation>
    <scope>NUCLEOTIDE SEQUENCE [LARGE SCALE GENOMIC DNA]</scope>
    <source>
        <strain evidence="2 3">CGMCC 4.6857</strain>
    </source>
</reference>
<dbReference type="AlphaFoldDB" id="A0A285HEE3"/>
<dbReference type="RefSeq" id="WP_143234582.1">
    <property type="nucleotide sequence ID" value="NZ_OBDY01000004.1"/>
</dbReference>
<dbReference type="OrthoDB" id="7596694at2"/>
<dbReference type="EMBL" id="OBDY01000004">
    <property type="protein sequence ID" value="SNY34014.1"/>
    <property type="molecule type" value="Genomic_DNA"/>
</dbReference>
<accession>A0A285HEE3</accession>
<keyword evidence="3" id="KW-1185">Reference proteome</keyword>
<feature type="region of interest" description="Disordered" evidence="1">
    <location>
        <begin position="82"/>
        <end position="110"/>
    </location>
</feature>
<evidence type="ECO:0000313" key="2">
    <source>
        <dbReference type="EMBL" id="SNY34014.1"/>
    </source>
</evidence>
<feature type="compositionally biased region" description="Low complexity" evidence="1">
    <location>
        <begin position="161"/>
        <end position="208"/>
    </location>
</feature>